<comment type="caution">
    <text evidence="1">The sequence shown here is derived from an EMBL/GenBank/DDBJ whole genome shotgun (WGS) entry which is preliminary data.</text>
</comment>
<dbReference type="Pfam" id="PF13306">
    <property type="entry name" value="LRR_5"/>
    <property type="match status" value="1"/>
</dbReference>
<dbReference type="SUPFAM" id="SSF48403">
    <property type="entry name" value="Ankyrin repeat"/>
    <property type="match status" value="1"/>
</dbReference>
<dbReference type="PANTHER" id="PTHR45661:SF3">
    <property type="entry name" value="IG-LIKE DOMAIN-CONTAINING PROTEIN"/>
    <property type="match status" value="1"/>
</dbReference>
<accession>A0ABR2L2P5</accession>
<name>A0ABR2L2P5_9EUKA</name>
<protein>
    <recommendedName>
        <fullName evidence="3">Surface antigen BspA-like</fullName>
    </recommendedName>
</protein>
<evidence type="ECO:0000313" key="2">
    <source>
        <dbReference type="Proteomes" id="UP001470230"/>
    </source>
</evidence>
<dbReference type="EMBL" id="JAPFFF010000002">
    <property type="protein sequence ID" value="KAK8897626.1"/>
    <property type="molecule type" value="Genomic_DNA"/>
</dbReference>
<evidence type="ECO:0000313" key="1">
    <source>
        <dbReference type="EMBL" id="KAK8897626.1"/>
    </source>
</evidence>
<dbReference type="InterPro" id="IPR036770">
    <property type="entry name" value="Ankyrin_rpt-contain_sf"/>
</dbReference>
<evidence type="ECO:0008006" key="3">
    <source>
        <dbReference type="Google" id="ProtNLM"/>
    </source>
</evidence>
<dbReference type="InterPro" id="IPR032675">
    <property type="entry name" value="LRR_dom_sf"/>
</dbReference>
<dbReference type="InterPro" id="IPR026906">
    <property type="entry name" value="LRR_5"/>
</dbReference>
<dbReference type="Gene3D" id="3.80.10.10">
    <property type="entry name" value="Ribonuclease Inhibitor"/>
    <property type="match status" value="2"/>
</dbReference>
<keyword evidence="2" id="KW-1185">Reference proteome</keyword>
<dbReference type="SUPFAM" id="SSF52058">
    <property type="entry name" value="L domain-like"/>
    <property type="match status" value="2"/>
</dbReference>
<organism evidence="1 2">
    <name type="scientific">Tritrichomonas musculus</name>
    <dbReference type="NCBI Taxonomy" id="1915356"/>
    <lineage>
        <taxon>Eukaryota</taxon>
        <taxon>Metamonada</taxon>
        <taxon>Parabasalia</taxon>
        <taxon>Tritrichomonadida</taxon>
        <taxon>Tritrichomonadidae</taxon>
        <taxon>Tritrichomonas</taxon>
    </lineage>
</organism>
<proteinExistence type="predicted"/>
<reference evidence="1 2" key="1">
    <citation type="submission" date="2024-04" db="EMBL/GenBank/DDBJ databases">
        <title>Tritrichomonas musculus Genome.</title>
        <authorList>
            <person name="Alves-Ferreira E."/>
            <person name="Grigg M."/>
            <person name="Lorenzi H."/>
            <person name="Galac M."/>
        </authorList>
    </citation>
    <scope>NUCLEOTIDE SEQUENCE [LARGE SCALE GENOMIC DNA]</scope>
    <source>
        <strain evidence="1 2">EAF2021</strain>
    </source>
</reference>
<dbReference type="PANTHER" id="PTHR45661">
    <property type="entry name" value="SURFACE ANTIGEN"/>
    <property type="match status" value="1"/>
</dbReference>
<sequence>MEVEIIIQRMKKIYSFIMEFIDSNENVEIDDLIQYFESQEILNNKEEITAILKLLSIIADNHHRSPNLISKLETIFQFLFKEIGSIIPDLQIYKIFRNNKRVLLLFFERGFIQPNEYILSDVMVRLDSNRFPYRHYLYSGLELHIDKEELKTIENEIKQKYDDELETFIEKCRIGENDSYLCSLIREDSVEEFISYINRSNISTSIEILPSIFETNLFLMNRETTMIEYATFYGSTQIIQYLTNSNVKLTGSLWLYAIHSDNADLIHFLERNEVDQEEKDEIYKESIKCHHNNIADYLKDNYLDNDDFESCYISSYNYHYFPSDIGSMISKSCSLHGFNVSRLYFQLKQITVPSSATSIGRNAFANCFSLEKIIIPSSVSFIDEGAFYECSSLKEITIPSSVTSIESDAFRRCFLLVKIAIPSSVKSIGDFAFSECSSLAEISIPSSVESIGDYAFSDCSALSKIEIPSSVSSIKSSTFSGCSSLTEVVIPSSVEAICDFAFSNCSSLAEISIPSSVKSIGNNAFSDCAALSKIEIPSSVSSIKSSTFSGCSSLTQISIPKSVVKIQSDAFDGCCSLSNINLPLSINVNELNLPPDVKVTNVETTNGNNCQIY</sequence>
<dbReference type="InterPro" id="IPR053139">
    <property type="entry name" value="Surface_bspA-like"/>
</dbReference>
<gene>
    <name evidence="1" type="ORF">M9Y10_015588</name>
</gene>
<dbReference type="Proteomes" id="UP001470230">
    <property type="component" value="Unassembled WGS sequence"/>
</dbReference>